<comment type="caution">
    <text evidence="3">The sequence shown here is derived from an EMBL/GenBank/DDBJ whole genome shotgun (WGS) entry which is preliminary data.</text>
</comment>
<feature type="signal peptide" evidence="1">
    <location>
        <begin position="1"/>
        <end position="20"/>
    </location>
</feature>
<name>A0ABX0XKJ3_9SPHN</name>
<keyword evidence="1" id="KW-0732">Signal</keyword>
<proteinExistence type="predicted"/>
<dbReference type="EMBL" id="JAATJE010000001">
    <property type="protein sequence ID" value="NJC33302.1"/>
    <property type="molecule type" value="Genomic_DNA"/>
</dbReference>
<keyword evidence="4" id="KW-1185">Reference proteome</keyword>
<feature type="chain" id="PRO_5046521659" description="Ice-binding protein C-terminal domain-containing protein" evidence="1">
    <location>
        <begin position="21"/>
        <end position="181"/>
    </location>
</feature>
<evidence type="ECO:0000259" key="2">
    <source>
        <dbReference type="Pfam" id="PF07589"/>
    </source>
</evidence>
<dbReference type="Pfam" id="PF07589">
    <property type="entry name" value="PEP-CTERM"/>
    <property type="match status" value="1"/>
</dbReference>
<dbReference type="NCBIfam" id="NF035944">
    <property type="entry name" value="PEPxxWA-CTERM"/>
    <property type="match status" value="1"/>
</dbReference>
<evidence type="ECO:0000313" key="3">
    <source>
        <dbReference type="EMBL" id="NJC33302.1"/>
    </source>
</evidence>
<protein>
    <recommendedName>
        <fullName evidence="2">Ice-binding protein C-terminal domain-containing protein</fullName>
    </recommendedName>
</protein>
<evidence type="ECO:0000256" key="1">
    <source>
        <dbReference type="SAM" id="SignalP"/>
    </source>
</evidence>
<feature type="domain" description="Ice-binding protein C-terminal" evidence="2">
    <location>
        <begin position="148"/>
        <end position="173"/>
    </location>
</feature>
<dbReference type="InterPro" id="IPR013424">
    <property type="entry name" value="Ice-binding_C"/>
</dbReference>
<sequence length="181" mass="18710">MRFFATALLASAVFAAPASAAVTITGNITPNGTSDTFFNWIGGDFSVAVDPAALNGIPDPELFLFADDGSASGALTGTLIGRDDDSGDGFGALFTGSLAAGNYVLSVGTFNFTQNEARRGTADYTRGETRFRATFSDGVTINRGPVGAVPEPATWAMMIGGFGLVGSAMRRRRQTTAVTFA</sequence>
<dbReference type="Proteomes" id="UP000734218">
    <property type="component" value="Unassembled WGS sequence"/>
</dbReference>
<organism evidence="3 4">
    <name type="scientific">Sphingomonas jejuensis</name>
    <dbReference type="NCBI Taxonomy" id="904715"/>
    <lineage>
        <taxon>Bacteria</taxon>
        <taxon>Pseudomonadati</taxon>
        <taxon>Pseudomonadota</taxon>
        <taxon>Alphaproteobacteria</taxon>
        <taxon>Sphingomonadales</taxon>
        <taxon>Sphingomonadaceae</taxon>
        <taxon>Sphingomonas</taxon>
    </lineage>
</organism>
<dbReference type="NCBIfam" id="NF038127">
    <property type="entry name" value="FDP_fam"/>
    <property type="match status" value="1"/>
</dbReference>
<dbReference type="NCBIfam" id="TIGR02595">
    <property type="entry name" value="PEP_CTERM"/>
    <property type="match status" value="1"/>
</dbReference>
<gene>
    <name evidence="3" type="ORF">GGR88_000776</name>
</gene>
<accession>A0ABX0XKJ3</accession>
<evidence type="ECO:0000313" key="4">
    <source>
        <dbReference type="Proteomes" id="UP000734218"/>
    </source>
</evidence>
<reference evidence="3 4" key="1">
    <citation type="submission" date="2020-03" db="EMBL/GenBank/DDBJ databases">
        <title>Genomic Encyclopedia of Type Strains, Phase IV (KMG-IV): sequencing the most valuable type-strain genomes for metagenomic binning, comparative biology and taxonomic classification.</title>
        <authorList>
            <person name="Goeker M."/>
        </authorList>
    </citation>
    <scope>NUCLEOTIDE SEQUENCE [LARGE SCALE GENOMIC DNA]</scope>
    <source>
        <strain evidence="3 4">DSM 27651</strain>
    </source>
</reference>